<keyword evidence="2" id="KW-1185">Reference proteome</keyword>
<organism evidence="1 2">
    <name type="scientific">Nocardioides agri</name>
    <dbReference type="NCBI Taxonomy" id="2682843"/>
    <lineage>
        <taxon>Bacteria</taxon>
        <taxon>Bacillati</taxon>
        <taxon>Actinomycetota</taxon>
        <taxon>Actinomycetes</taxon>
        <taxon>Propionibacteriales</taxon>
        <taxon>Nocardioidaceae</taxon>
        <taxon>Nocardioides</taxon>
    </lineage>
</organism>
<reference evidence="1 2" key="1">
    <citation type="submission" date="2019-12" db="EMBL/GenBank/DDBJ databases">
        <authorList>
            <person name="Huq M.A."/>
        </authorList>
    </citation>
    <scope>NUCLEOTIDE SEQUENCE [LARGE SCALE GENOMIC DNA]</scope>
    <source>
        <strain evidence="1 2">MAH-18</strain>
    </source>
</reference>
<dbReference type="EMBL" id="WSEK01000005">
    <property type="protein sequence ID" value="MVQ51282.1"/>
    <property type="molecule type" value="Genomic_DNA"/>
</dbReference>
<evidence type="ECO:0000313" key="2">
    <source>
        <dbReference type="Proteomes" id="UP000473525"/>
    </source>
</evidence>
<proteinExistence type="predicted"/>
<accession>A0A6L6XWY2</accession>
<comment type="caution">
    <text evidence="1">The sequence shown here is derived from an EMBL/GenBank/DDBJ whole genome shotgun (WGS) entry which is preliminary data.</text>
</comment>
<dbReference type="RefSeq" id="WP_157346060.1">
    <property type="nucleotide sequence ID" value="NZ_WSEK01000005.1"/>
</dbReference>
<evidence type="ECO:0008006" key="3">
    <source>
        <dbReference type="Google" id="ProtNLM"/>
    </source>
</evidence>
<evidence type="ECO:0000313" key="1">
    <source>
        <dbReference type="EMBL" id="MVQ51282.1"/>
    </source>
</evidence>
<sequence length="161" mass="17185">MPIDLRLLGLAVATRLTGVTNATGYFGKVGALNGLPGVTNTPDDPPVKVPGEDLRVKPYFVVFPGIGRERDDERSAAGAVDPFRDRDVPYAVTAAAGDVQDLLALVGRIDTLLRGWAPVVSGAQCGQLMPTPGRDVPLLIDNTVTPERHYAPLEYRLTAHT</sequence>
<name>A0A6L6XWY2_9ACTN</name>
<gene>
    <name evidence="1" type="ORF">GON03_19040</name>
</gene>
<dbReference type="AlphaFoldDB" id="A0A6L6XWY2"/>
<dbReference type="Proteomes" id="UP000473525">
    <property type="component" value="Unassembled WGS sequence"/>
</dbReference>
<protein>
    <recommendedName>
        <fullName evidence="3">DUF3168 domain-containing protein</fullName>
    </recommendedName>
</protein>